<organism evidence="2 3">
    <name type="scientific">Marinimicrobium koreense</name>
    <dbReference type="NCBI Taxonomy" id="306545"/>
    <lineage>
        <taxon>Bacteria</taxon>
        <taxon>Pseudomonadati</taxon>
        <taxon>Pseudomonadota</taxon>
        <taxon>Gammaproteobacteria</taxon>
        <taxon>Cellvibrionales</taxon>
        <taxon>Cellvibrionaceae</taxon>
        <taxon>Marinimicrobium</taxon>
    </lineage>
</organism>
<evidence type="ECO:0000313" key="3">
    <source>
        <dbReference type="Proteomes" id="UP000273643"/>
    </source>
</evidence>
<evidence type="ECO:0000259" key="1">
    <source>
        <dbReference type="Pfam" id="PF12680"/>
    </source>
</evidence>
<dbReference type="AlphaFoldDB" id="A0A3N1P5K4"/>
<dbReference type="Proteomes" id="UP000273643">
    <property type="component" value="Unassembled WGS sequence"/>
</dbReference>
<dbReference type="SUPFAM" id="SSF54427">
    <property type="entry name" value="NTF2-like"/>
    <property type="match status" value="1"/>
</dbReference>
<dbReference type="InterPro" id="IPR032710">
    <property type="entry name" value="NTF2-like_dom_sf"/>
</dbReference>
<gene>
    <name evidence="2" type="ORF">EDC38_0702</name>
</gene>
<keyword evidence="3" id="KW-1185">Reference proteome</keyword>
<dbReference type="Pfam" id="PF12680">
    <property type="entry name" value="SnoaL_2"/>
    <property type="match status" value="1"/>
</dbReference>
<dbReference type="InterPro" id="IPR037401">
    <property type="entry name" value="SnoaL-like"/>
</dbReference>
<feature type="domain" description="SnoaL-like" evidence="1">
    <location>
        <begin position="9"/>
        <end position="112"/>
    </location>
</feature>
<protein>
    <submittedName>
        <fullName evidence="2">SnoaL-like protein</fullName>
    </submittedName>
</protein>
<dbReference type="OrthoDB" id="1115105at2"/>
<name>A0A3N1P5K4_9GAMM</name>
<dbReference type="Gene3D" id="3.10.450.50">
    <property type="match status" value="1"/>
</dbReference>
<accession>A0A3N1P5K4</accession>
<reference evidence="2 3" key="1">
    <citation type="submission" date="2018-11" db="EMBL/GenBank/DDBJ databases">
        <title>Genomic Encyclopedia of Type Strains, Phase IV (KMG-IV): sequencing the most valuable type-strain genomes for metagenomic binning, comparative biology and taxonomic classification.</title>
        <authorList>
            <person name="Goeker M."/>
        </authorList>
    </citation>
    <scope>NUCLEOTIDE SEQUENCE [LARGE SCALE GENOMIC DNA]</scope>
    <source>
        <strain evidence="2 3">DSM 16974</strain>
    </source>
</reference>
<comment type="caution">
    <text evidence="2">The sequence shown here is derived from an EMBL/GenBank/DDBJ whole genome shotgun (WGS) entry which is preliminary data.</text>
</comment>
<dbReference type="RefSeq" id="WP_024460128.1">
    <property type="nucleotide sequence ID" value="NZ_JBHYFO010000007.1"/>
</dbReference>
<dbReference type="EMBL" id="RJUK01000001">
    <property type="protein sequence ID" value="ROQ20106.1"/>
    <property type="molecule type" value="Genomic_DNA"/>
</dbReference>
<proteinExistence type="predicted"/>
<sequence>MTDKLITKVTTLYERFDPALIGALDQIYDTDVVFEDPLHRVEGLVALRRYFSGMVHGLQECGFTFNHILEQRGHADEPDQAVLLWTMHYRHPKLKGGQRLSLEGSSHLQFRERVVYHRDYFDAGAMLYEHIPVLGYVIGKLKARLG</sequence>
<evidence type="ECO:0000313" key="2">
    <source>
        <dbReference type="EMBL" id="ROQ20106.1"/>
    </source>
</evidence>